<keyword evidence="1" id="KW-1133">Transmembrane helix</keyword>
<evidence type="ECO:0000313" key="3">
    <source>
        <dbReference type="Proteomes" id="UP000807115"/>
    </source>
</evidence>
<gene>
    <name evidence="2" type="ORF">BDA96_10G174500</name>
</gene>
<reference evidence="2" key="1">
    <citation type="journal article" date="2019" name="BMC Genomics">
        <title>A new reference genome for Sorghum bicolor reveals high levels of sequence similarity between sweet and grain genotypes: implications for the genetics of sugar metabolism.</title>
        <authorList>
            <person name="Cooper E.A."/>
            <person name="Brenton Z.W."/>
            <person name="Flinn B.S."/>
            <person name="Jenkins J."/>
            <person name="Shu S."/>
            <person name="Flowers D."/>
            <person name="Luo F."/>
            <person name="Wang Y."/>
            <person name="Xia P."/>
            <person name="Barry K."/>
            <person name="Daum C."/>
            <person name="Lipzen A."/>
            <person name="Yoshinaga Y."/>
            <person name="Schmutz J."/>
            <person name="Saski C."/>
            <person name="Vermerris W."/>
            <person name="Kresovich S."/>
        </authorList>
    </citation>
    <scope>NUCLEOTIDE SEQUENCE</scope>
</reference>
<name>A0A921Q3R4_SORBI</name>
<accession>A0A921Q3R4</accession>
<comment type="caution">
    <text evidence="2">The sequence shown here is derived from an EMBL/GenBank/DDBJ whole genome shotgun (WGS) entry which is preliminary data.</text>
</comment>
<evidence type="ECO:0000313" key="2">
    <source>
        <dbReference type="EMBL" id="KAG0514253.1"/>
    </source>
</evidence>
<keyword evidence="1" id="KW-0472">Membrane</keyword>
<evidence type="ECO:0000256" key="1">
    <source>
        <dbReference type="SAM" id="Phobius"/>
    </source>
</evidence>
<dbReference type="AlphaFoldDB" id="A0A921Q3R4"/>
<keyword evidence="1" id="KW-0812">Transmembrane</keyword>
<sequence length="142" mass="15852">MTPEGATVVRRRRCRPRRSIDLQLPSLPSMLCCSCWPSIAATVTLDLAIEKQSARVRCRAGIQSSSSSIALLRRPQHDIVTRLRPSKKALVRSLFLFLTVLFPLKFMALSILAPCRTSWSTIFPDILCWPCAVRVLGVSKSV</sequence>
<proteinExistence type="predicted"/>
<organism evidence="2 3">
    <name type="scientific">Sorghum bicolor</name>
    <name type="common">Sorghum</name>
    <name type="synonym">Sorghum vulgare</name>
    <dbReference type="NCBI Taxonomy" id="4558"/>
    <lineage>
        <taxon>Eukaryota</taxon>
        <taxon>Viridiplantae</taxon>
        <taxon>Streptophyta</taxon>
        <taxon>Embryophyta</taxon>
        <taxon>Tracheophyta</taxon>
        <taxon>Spermatophyta</taxon>
        <taxon>Magnoliopsida</taxon>
        <taxon>Liliopsida</taxon>
        <taxon>Poales</taxon>
        <taxon>Poaceae</taxon>
        <taxon>PACMAD clade</taxon>
        <taxon>Panicoideae</taxon>
        <taxon>Andropogonodae</taxon>
        <taxon>Andropogoneae</taxon>
        <taxon>Sorghinae</taxon>
        <taxon>Sorghum</taxon>
    </lineage>
</organism>
<dbReference type="EMBL" id="CM027689">
    <property type="protein sequence ID" value="KAG0514253.1"/>
    <property type="molecule type" value="Genomic_DNA"/>
</dbReference>
<dbReference type="Proteomes" id="UP000807115">
    <property type="component" value="Chromosome 10"/>
</dbReference>
<protein>
    <submittedName>
        <fullName evidence="2">Uncharacterized protein</fullName>
    </submittedName>
</protein>
<reference evidence="2" key="2">
    <citation type="submission" date="2020-10" db="EMBL/GenBank/DDBJ databases">
        <authorList>
            <person name="Cooper E.A."/>
            <person name="Brenton Z.W."/>
            <person name="Flinn B.S."/>
            <person name="Jenkins J."/>
            <person name="Shu S."/>
            <person name="Flowers D."/>
            <person name="Luo F."/>
            <person name="Wang Y."/>
            <person name="Xia P."/>
            <person name="Barry K."/>
            <person name="Daum C."/>
            <person name="Lipzen A."/>
            <person name="Yoshinaga Y."/>
            <person name="Schmutz J."/>
            <person name="Saski C."/>
            <person name="Vermerris W."/>
            <person name="Kresovich S."/>
        </authorList>
    </citation>
    <scope>NUCLEOTIDE SEQUENCE</scope>
</reference>
<feature type="transmembrane region" description="Helical" evidence="1">
    <location>
        <begin position="94"/>
        <end position="113"/>
    </location>
</feature>